<dbReference type="InterPro" id="IPR016661">
    <property type="entry name" value="PFDN4"/>
</dbReference>
<evidence type="ECO:0000256" key="1">
    <source>
        <dbReference type="ARBA" id="ARBA00008045"/>
    </source>
</evidence>
<dbReference type="PANTHER" id="PTHR21100">
    <property type="entry name" value="PREFOLDIN SUBUNIT 4"/>
    <property type="match status" value="1"/>
</dbReference>
<dbReference type="InterPro" id="IPR009053">
    <property type="entry name" value="Prefoldin"/>
</dbReference>
<dbReference type="PIRSF" id="PIRSF016477">
    <property type="entry name" value="Prefoldin_subunit_4"/>
    <property type="match status" value="1"/>
</dbReference>
<keyword evidence="4" id="KW-0175">Coiled coil</keyword>
<evidence type="ECO:0000256" key="4">
    <source>
        <dbReference type="SAM" id="Coils"/>
    </source>
</evidence>
<dbReference type="Pfam" id="PF01920">
    <property type="entry name" value="Prefoldin_2"/>
    <property type="match status" value="1"/>
</dbReference>
<comment type="caution">
    <text evidence="5">The sequence shown here is derived from an EMBL/GenBank/DDBJ whole genome shotgun (WGS) entry which is preliminary data.</text>
</comment>
<comment type="subunit">
    <text evidence="3">Heterohexamer of two PFD-alpha type and four PFD-beta type subunits.</text>
</comment>
<dbReference type="GO" id="GO:0006457">
    <property type="term" value="P:protein folding"/>
    <property type="evidence" value="ECO:0007669"/>
    <property type="project" value="UniProtKB-UniRule"/>
</dbReference>
<dbReference type="PANTHER" id="PTHR21100:SF9">
    <property type="entry name" value="PREFOLDIN SUBUNIT 4"/>
    <property type="match status" value="1"/>
</dbReference>
<sequence>MELLPEGQTNQIEVLFEDQKKINEFSKLIHRKDLISTNLQKQKQEKEYLEDVSLEIELIDEDEFVNYKITSNAFIKMKQAKLVEKLENDGEELDKIIDGLENDIDEIDSRLSDLKNDLYTKFGDNINLER</sequence>
<comment type="similarity">
    <text evidence="1 3">Belongs to the prefoldin subunit beta family.</text>
</comment>
<accession>A0A9P8PR77</accession>
<evidence type="ECO:0000256" key="3">
    <source>
        <dbReference type="PIRNR" id="PIRNR016477"/>
    </source>
</evidence>
<feature type="coiled-coil region" evidence="4">
    <location>
        <begin position="83"/>
        <end position="117"/>
    </location>
</feature>
<dbReference type="GO" id="GO:0016272">
    <property type="term" value="C:prefoldin complex"/>
    <property type="evidence" value="ECO:0007669"/>
    <property type="project" value="UniProtKB-UniRule"/>
</dbReference>
<gene>
    <name evidence="5" type="ORF">WICMUC_002325</name>
</gene>
<dbReference type="AlphaFoldDB" id="A0A9P8PR77"/>
<proteinExistence type="inferred from homology"/>
<evidence type="ECO:0000313" key="5">
    <source>
        <dbReference type="EMBL" id="KAH3676029.1"/>
    </source>
</evidence>
<dbReference type="GO" id="GO:0051082">
    <property type="term" value="F:unfolded protein binding"/>
    <property type="evidence" value="ECO:0007669"/>
    <property type="project" value="InterPro"/>
</dbReference>
<dbReference type="SUPFAM" id="SSF46579">
    <property type="entry name" value="Prefoldin"/>
    <property type="match status" value="1"/>
</dbReference>
<keyword evidence="6" id="KW-1185">Reference proteome</keyword>
<name>A0A9P8PR77_9ASCO</name>
<evidence type="ECO:0000313" key="6">
    <source>
        <dbReference type="Proteomes" id="UP000769528"/>
    </source>
</evidence>
<dbReference type="OrthoDB" id="10250441at2759"/>
<dbReference type="InterPro" id="IPR002777">
    <property type="entry name" value="PFD_beta-like"/>
</dbReference>
<dbReference type="EMBL" id="JAEUBF010000681">
    <property type="protein sequence ID" value="KAH3676029.1"/>
    <property type="molecule type" value="Genomic_DNA"/>
</dbReference>
<dbReference type="Proteomes" id="UP000769528">
    <property type="component" value="Unassembled WGS sequence"/>
</dbReference>
<reference evidence="5" key="2">
    <citation type="submission" date="2021-01" db="EMBL/GenBank/DDBJ databases">
        <authorList>
            <person name="Schikora-Tamarit M.A."/>
        </authorList>
    </citation>
    <scope>NUCLEOTIDE SEQUENCE</scope>
    <source>
        <strain evidence="5">CBS6341</strain>
    </source>
</reference>
<dbReference type="GO" id="GO:0005737">
    <property type="term" value="C:cytoplasm"/>
    <property type="evidence" value="ECO:0007669"/>
    <property type="project" value="TreeGrafter"/>
</dbReference>
<dbReference type="Gene3D" id="1.10.287.370">
    <property type="match status" value="1"/>
</dbReference>
<reference evidence="5" key="1">
    <citation type="journal article" date="2021" name="Open Biol.">
        <title>Shared evolutionary footprints suggest mitochondrial oxidative damage underlies multiple complex I losses in fungi.</title>
        <authorList>
            <person name="Schikora-Tamarit M.A."/>
            <person name="Marcet-Houben M."/>
            <person name="Nosek J."/>
            <person name="Gabaldon T."/>
        </authorList>
    </citation>
    <scope>NUCLEOTIDE SEQUENCE</scope>
    <source>
        <strain evidence="5">CBS6341</strain>
    </source>
</reference>
<protein>
    <recommendedName>
        <fullName evidence="3">Prefoldin subunit 4</fullName>
    </recommendedName>
</protein>
<organism evidence="5 6">
    <name type="scientific">Wickerhamomyces mucosus</name>
    <dbReference type="NCBI Taxonomy" id="1378264"/>
    <lineage>
        <taxon>Eukaryota</taxon>
        <taxon>Fungi</taxon>
        <taxon>Dikarya</taxon>
        <taxon>Ascomycota</taxon>
        <taxon>Saccharomycotina</taxon>
        <taxon>Saccharomycetes</taxon>
        <taxon>Phaffomycetales</taxon>
        <taxon>Wickerhamomycetaceae</taxon>
        <taxon>Wickerhamomyces</taxon>
    </lineage>
</organism>
<comment type="function">
    <text evidence="3">Binds specifically to cytosolic chaperonin (c-CPN) and transfers target proteins to it. Binds to nascent polypeptide chain and promotes folding in an environment in which there are many competing pathways for nonnative proteins.</text>
</comment>
<keyword evidence="2 3" id="KW-0143">Chaperone</keyword>
<evidence type="ECO:0000256" key="2">
    <source>
        <dbReference type="ARBA" id="ARBA00023186"/>
    </source>
</evidence>